<feature type="domain" description="Hydantoinase/oxoprolinase N-terminal" evidence="2">
    <location>
        <begin position="11"/>
        <end position="191"/>
    </location>
</feature>
<dbReference type="Proteomes" id="UP000550260">
    <property type="component" value="Unassembled WGS sequence"/>
</dbReference>
<feature type="domain" description="Hydantoinase A/oxoprolinase" evidence="1">
    <location>
        <begin position="213"/>
        <end position="497"/>
    </location>
</feature>
<dbReference type="InterPro" id="IPR045079">
    <property type="entry name" value="Oxoprolinase-like"/>
</dbReference>
<evidence type="ECO:0000313" key="5">
    <source>
        <dbReference type="EMBL" id="PKV96945.1"/>
    </source>
</evidence>
<dbReference type="GO" id="GO:0005829">
    <property type="term" value="C:cytosol"/>
    <property type="evidence" value="ECO:0007669"/>
    <property type="project" value="TreeGrafter"/>
</dbReference>
<name>A0A2N3WSX2_9PSEU</name>
<evidence type="ECO:0000313" key="6">
    <source>
        <dbReference type="Proteomes" id="UP000233750"/>
    </source>
</evidence>
<dbReference type="GO" id="GO:0006749">
    <property type="term" value="P:glutathione metabolic process"/>
    <property type="evidence" value="ECO:0007669"/>
    <property type="project" value="TreeGrafter"/>
</dbReference>
<dbReference type="RefSeq" id="WP_158242563.1">
    <property type="nucleotide sequence ID" value="NZ_JACJHR010000006.1"/>
</dbReference>
<dbReference type="Pfam" id="PF05378">
    <property type="entry name" value="Hydant_A_N"/>
    <property type="match status" value="1"/>
</dbReference>
<dbReference type="InterPro" id="IPR002821">
    <property type="entry name" value="Hydantoinase_A"/>
</dbReference>
<keyword evidence="6" id="KW-1185">Reference proteome</keyword>
<dbReference type="Pfam" id="PF01968">
    <property type="entry name" value="Hydantoinase_A"/>
    <property type="match status" value="1"/>
</dbReference>
<dbReference type="Proteomes" id="UP000233750">
    <property type="component" value="Unassembled WGS sequence"/>
</dbReference>
<accession>A0A2N3WSX2</accession>
<dbReference type="EMBL" id="PJMY01000003">
    <property type="protein sequence ID" value="PKV96945.1"/>
    <property type="molecule type" value="Genomic_DNA"/>
</dbReference>
<dbReference type="InterPro" id="IPR008040">
    <property type="entry name" value="Hydant_A_N"/>
</dbReference>
<dbReference type="GO" id="GO:0017168">
    <property type="term" value="F:5-oxoprolinase (ATP-hydrolyzing) activity"/>
    <property type="evidence" value="ECO:0007669"/>
    <property type="project" value="TreeGrafter"/>
</dbReference>
<dbReference type="OrthoDB" id="9768323at2"/>
<evidence type="ECO:0000259" key="3">
    <source>
        <dbReference type="Pfam" id="PF19278"/>
    </source>
</evidence>
<evidence type="ECO:0000313" key="4">
    <source>
        <dbReference type="EMBL" id="MBB2498786.1"/>
    </source>
</evidence>
<reference evidence="5 6" key="1">
    <citation type="submission" date="2017-12" db="EMBL/GenBank/DDBJ databases">
        <title>Sequencing the genomes of 1000 Actinobacteria strains.</title>
        <authorList>
            <person name="Klenk H.-P."/>
        </authorList>
    </citation>
    <scope>NUCLEOTIDE SEQUENCE [LARGE SCALE GENOMIC DNA]</scope>
    <source>
        <strain evidence="5 6">DSM 45165</strain>
    </source>
</reference>
<dbReference type="AlphaFoldDB" id="A0A2N3WSX2"/>
<evidence type="ECO:0000313" key="7">
    <source>
        <dbReference type="Proteomes" id="UP000550260"/>
    </source>
</evidence>
<evidence type="ECO:0000259" key="2">
    <source>
        <dbReference type="Pfam" id="PF05378"/>
    </source>
</evidence>
<comment type="caution">
    <text evidence="5">The sequence shown here is derived from an EMBL/GenBank/DDBJ whole genome shotgun (WGS) entry which is preliminary data.</text>
</comment>
<dbReference type="Pfam" id="PF19278">
    <property type="entry name" value="Hydant_A_C"/>
    <property type="match status" value="1"/>
</dbReference>
<dbReference type="EMBL" id="JACJHR010000006">
    <property type="protein sequence ID" value="MBB2498786.1"/>
    <property type="molecule type" value="Genomic_DNA"/>
</dbReference>
<proteinExistence type="predicted"/>
<dbReference type="InterPro" id="IPR049517">
    <property type="entry name" value="ACX-like_C"/>
</dbReference>
<evidence type="ECO:0000259" key="1">
    <source>
        <dbReference type="Pfam" id="PF01968"/>
    </source>
</evidence>
<reference evidence="4 7" key="2">
    <citation type="submission" date="2020-08" db="EMBL/GenBank/DDBJ databases">
        <title>Amycolatopsis echigonensis JCM 21831.</title>
        <authorList>
            <person name="Tedsree N."/>
            <person name="Kuncharoen N."/>
            <person name="Likhitwitayawuid K."/>
            <person name="Tanasupawat S."/>
        </authorList>
    </citation>
    <scope>NUCLEOTIDE SEQUENCE [LARGE SCALE GENOMIC DNA]</scope>
    <source>
        <strain evidence="4 7">JCM 21831</strain>
    </source>
</reference>
<sequence length="703" mass="74885">MTLRSEVTFQIGCDIGGTFTDVVALASDGQSYADKSDTVPDDLAAGLLATLENLAGRVGLPLPGLLAATTRFVNGTTVVTNAVAELRGAKVGLITTQGFGDNLLIARSARNAHRDHHKQLSLPQIVARENVLEVPERIDRKGRVVVPLTERRAREAVEALAAKGVDSIAVSLLWGFANPEHEELLASIVEAEHPELFLSVASRLHPVIREYERTMTTVLNAFTGIRVAEYTERIERELAARGLREPVAFMQGFGGTSSAAEARQRPITLIDSGPAGGVIGARALADRLGLKDIVTADMGGTSFDVSVLRDATPNVTRRVMLGERFLTALSKIDVLPIGTGGGSIAWLDSRGVPQVGPHSAGAEPGPICYGKGGTRPTVTDASAVLGLLDSGSFLDGRRSLDTVSAGEALAREIGKPLGVDAVQAAAAVHRMVVADMGNAVRAVTVERGHDPRRFAMVAFGGALGLFAADIARSVGIRQIVIPAEAAVFSARGLLSSDDMRTRARSVMWQGGGADAVRTALKELDAELVEALHAAGYADDRIDIRWEGDFKFLGQQWELRVPIPRRDDFGEADLVAIQDGFAARYEQEYGEGTAWVGSPVVLMSVRVTATGRVDFFEPAKQEPTGDVAEPVGRRRTQRAGQSEVDVYDARRITAGARISGPALIEHSLTTVSLPEGWELNVDGWGNYLLTDTDRTTGLTGEETA</sequence>
<dbReference type="PANTHER" id="PTHR11365">
    <property type="entry name" value="5-OXOPROLINASE RELATED"/>
    <property type="match status" value="1"/>
</dbReference>
<feature type="domain" description="Acetophenone carboxylase-like C-terminal" evidence="3">
    <location>
        <begin position="514"/>
        <end position="683"/>
    </location>
</feature>
<dbReference type="PANTHER" id="PTHR11365:SF23">
    <property type="entry name" value="HYPOTHETICAL 5-OXOPROLINASE (EUROFUNG)-RELATED"/>
    <property type="match status" value="1"/>
</dbReference>
<gene>
    <name evidence="5" type="ORF">ATK30_7910</name>
    <name evidence="4" type="ORF">H5411_06510</name>
</gene>
<protein>
    <submittedName>
        <fullName evidence="4">Hydantoinase/oxoprolinase family protein</fullName>
    </submittedName>
    <submittedName>
        <fullName evidence="5">N-methylhydantoinase A</fullName>
    </submittedName>
</protein>
<organism evidence="5 6">
    <name type="scientific">Amycolatopsis echigonensis</name>
    <dbReference type="NCBI Taxonomy" id="2576905"/>
    <lineage>
        <taxon>Bacteria</taxon>
        <taxon>Bacillati</taxon>
        <taxon>Actinomycetota</taxon>
        <taxon>Actinomycetes</taxon>
        <taxon>Pseudonocardiales</taxon>
        <taxon>Pseudonocardiaceae</taxon>
        <taxon>Amycolatopsis</taxon>
    </lineage>
</organism>
<accession>A0A8E1VV56</accession>